<dbReference type="InterPro" id="IPR051782">
    <property type="entry name" value="ABC_Transporter_VariousFunc"/>
</dbReference>
<evidence type="ECO:0000256" key="1">
    <source>
        <dbReference type="ARBA" id="ARBA00022448"/>
    </source>
</evidence>
<dbReference type="InterPro" id="IPR003439">
    <property type="entry name" value="ABC_transporter-like_ATP-bd"/>
</dbReference>
<reference evidence="5 6" key="1">
    <citation type="journal article" date="2017" name="BMC Genomics">
        <title>Comparative genomic and phylogenomic analyses of the Bifidobacteriaceae family.</title>
        <authorList>
            <person name="Lugli G.A."/>
            <person name="Milani C."/>
            <person name="Turroni F."/>
            <person name="Duranti S."/>
            <person name="Mancabelli L."/>
            <person name="Mangifesta M."/>
            <person name="Ferrario C."/>
            <person name="Modesto M."/>
            <person name="Mattarelli P."/>
            <person name="Jiri K."/>
            <person name="van Sinderen D."/>
            <person name="Ventura M."/>
        </authorList>
    </citation>
    <scope>NUCLEOTIDE SEQUENCE [LARGE SCALE GENOMIC DNA]</scope>
    <source>
        <strain evidence="5 6">DSM 24744</strain>
    </source>
</reference>
<name>A0A261EWU0_9BIFI</name>
<feature type="domain" description="ABC transporter" evidence="4">
    <location>
        <begin position="32"/>
        <end position="230"/>
    </location>
</feature>
<dbReference type="Gene3D" id="3.40.50.300">
    <property type="entry name" value="P-loop containing nucleotide triphosphate hydrolases"/>
    <property type="match status" value="1"/>
</dbReference>
<dbReference type="OrthoDB" id="5182800at2"/>
<dbReference type="PROSITE" id="PS50893">
    <property type="entry name" value="ABC_TRANSPORTER_2"/>
    <property type="match status" value="1"/>
</dbReference>
<keyword evidence="1" id="KW-0813">Transport</keyword>
<comment type="caution">
    <text evidence="5">The sequence shown here is derived from an EMBL/GenBank/DDBJ whole genome shotgun (WGS) entry which is preliminary data.</text>
</comment>
<dbReference type="InterPro" id="IPR027417">
    <property type="entry name" value="P-loop_NTPase"/>
</dbReference>
<gene>
    <name evidence="5" type="ORF">PSSU_0945</name>
</gene>
<dbReference type="PANTHER" id="PTHR42939:SF1">
    <property type="entry name" value="ABC TRANSPORTER ATP-BINDING PROTEIN ALBC-RELATED"/>
    <property type="match status" value="1"/>
</dbReference>
<evidence type="ECO:0000256" key="2">
    <source>
        <dbReference type="ARBA" id="ARBA00022741"/>
    </source>
</evidence>
<sequence>MCRMTIQQLAIAPSCDENSLSAGAHDAADIDLEVRRISAGYRGRKSVLNDISLHFAGPGLYRLDAPNGTGKSTLFEVLSGFLPVRSGEMLLNGETLTAARLLREITLVRTQPQLVPYMTVRDNLLLCASRFGTDLSKALGRAREFGLAPHMQKIPSELSTGTLRKTWLVCTLQSDRPVLLLDEPFDGLDVEASELLVDWLKSLSGSRLVILIAHTLPQRLRVAEKESSVV</sequence>
<dbReference type="SUPFAM" id="SSF52540">
    <property type="entry name" value="P-loop containing nucleoside triphosphate hydrolases"/>
    <property type="match status" value="1"/>
</dbReference>
<dbReference type="PANTHER" id="PTHR42939">
    <property type="entry name" value="ABC TRANSPORTER ATP-BINDING PROTEIN ALBC-RELATED"/>
    <property type="match status" value="1"/>
</dbReference>
<evidence type="ECO:0000313" key="6">
    <source>
        <dbReference type="Proteomes" id="UP000216454"/>
    </source>
</evidence>
<dbReference type="AlphaFoldDB" id="A0A261EWU0"/>
<dbReference type="RefSeq" id="WP_157847209.1">
    <property type="nucleotide sequence ID" value="NZ_MWWQ01000008.1"/>
</dbReference>
<keyword evidence="6" id="KW-1185">Reference proteome</keyword>
<dbReference type="GO" id="GO:0016887">
    <property type="term" value="F:ATP hydrolysis activity"/>
    <property type="evidence" value="ECO:0007669"/>
    <property type="project" value="InterPro"/>
</dbReference>
<evidence type="ECO:0000313" key="5">
    <source>
        <dbReference type="EMBL" id="OZG51322.1"/>
    </source>
</evidence>
<dbReference type="Pfam" id="PF00005">
    <property type="entry name" value="ABC_tran"/>
    <property type="match status" value="1"/>
</dbReference>
<accession>A0A261EWU0</accession>
<evidence type="ECO:0000259" key="4">
    <source>
        <dbReference type="PROSITE" id="PS50893"/>
    </source>
</evidence>
<protein>
    <submittedName>
        <fullName evidence="5">ABC transporter</fullName>
    </submittedName>
</protein>
<dbReference type="EMBL" id="MWWQ01000008">
    <property type="protein sequence ID" value="OZG51322.1"/>
    <property type="molecule type" value="Genomic_DNA"/>
</dbReference>
<dbReference type="GO" id="GO:0005524">
    <property type="term" value="F:ATP binding"/>
    <property type="evidence" value="ECO:0007669"/>
    <property type="project" value="UniProtKB-KW"/>
</dbReference>
<organism evidence="5 6">
    <name type="scientific">Pseudoscardovia suis</name>
    <dbReference type="NCBI Taxonomy" id="987063"/>
    <lineage>
        <taxon>Bacteria</taxon>
        <taxon>Bacillati</taxon>
        <taxon>Actinomycetota</taxon>
        <taxon>Actinomycetes</taxon>
        <taxon>Bifidobacteriales</taxon>
        <taxon>Bifidobacteriaceae</taxon>
        <taxon>Pseudoscardovia</taxon>
    </lineage>
</organism>
<keyword evidence="3" id="KW-0067">ATP-binding</keyword>
<evidence type="ECO:0000256" key="3">
    <source>
        <dbReference type="ARBA" id="ARBA00022840"/>
    </source>
</evidence>
<proteinExistence type="predicted"/>
<dbReference type="Proteomes" id="UP000216454">
    <property type="component" value="Unassembled WGS sequence"/>
</dbReference>
<keyword evidence="2" id="KW-0547">Nucleotide-binding</keyword>